<protein>
    <submittedName>
        <fullName evidence="7">Transcriptional regulator, LuxR family</fullName>
    </submittedName>
</protein>
<evidence type="ECO:0000256" key="5">
    <source>
        <dbReference type="SAM" id="Phobius"/>
    </source>
</evidence>
<evidence type="ECO:0000259" key="6">
    <source>
        <dbReference type="PROSITE" id="PS50043"/>
    </source>
</evidence>
<dbReference type="InterPro" id="IPR036388">
    <property type="entry name" value="WH-like_DNA-bd_sf"/>
</dbReference>
<sequence>MLDVRRAANHFSGMVDSGDNLGFERLTPREREILRLIAQHRQSKEIARLLRLSPKTVEMHVLSARRRLAGLGRRDAALAFIAWETDPGNDYRKQSPELATAPSPVSSRFISESSHDEIFHEPEPGVSLLRRELAVPGRGSDPDGRDARARPAGGGDGLGASQGAGGGRSAQQAASEGVGGDRLPGGRHAASNGRSWRDDLTPLQWLGLILAVATLGGILLGTVTMGAHEFLYALQRFREGWSPPPAH</sequence>
<keyword evidence="5" id="KW-1133">Transmembrane helix</keyword>
<feature type="region of interest" description="Disordered" evidence="4">
    <location>
        <begin position="135"/>
        <end position="196"/>
    </location>
</feature>
<dbReference type="AlphaFoldDB" id="B0T220"/>
<evidence type="ECO:0000256" key="2">
    <source>
        <dbReference type="ARBA" id="ARBA00023125"/>
    </source>
</evidence>
<dbReference type="InterPro" id="IPR000792">
    <property type="entry name" value="Tscrpt_reg_LuxR_C"/>
</dbReference>
<keyword evidence="1" id="KW-0805">Transcription regulation</keyword>
<evidence type="ECO:0000256" key="4">
    <source>
        <dbReference type="SAM" id="MobiDB-lite"/>
    </source>
</evidence>
<dbReference type="PRINTS" id="PR00038">
    <property type="entry name" value="HTHLUXR"/>
</dbReference>
<dbReference type="GO" id="GO:0006355">
    <property type="term" value="P:regulation of DNA-templated transcription"/>
    <property type="evidence" value="ECO:0007669"/>
    <property type="project" value="InterPro"/>
</dbReference>
<dbReference type="PANTHER" id="PTHR44688:SF16">
    <property type="entry name" value="DNA-BINDING TRANSCRIPTIONAL ACTIVATOR DEVR_DOSR"/>
    <property type="match status" value="1"/>
</dbReference>
<dbReference type="eggNOG" id="COG2771">
    <property type="taxonomic scope" value="Bacteria"/>
</dbReference>
<keyword evidence="3" id="KW-0804">Transcription</keyword>
<dbReference type="PROSITE" id="PS50043">
    <property type="entry name" value="HTH_LUXR_2"/>
    <property type="match status" value="1"/>
</dbReference>
<dbReference type="Gene3D" id="1.10.10.10">
    <property type="entry name" value="Winged helix-like DNA-binding domain superfamily/Winged helix DNA-binding domain"/>
    <property type="match status" value="1"/>
</dbReference>
<dbReference type="KEGG" id="cak:Caul_0051"/>
<dbReference type="Pfam" id="PF00196">
    <property type="entry name" value="GerE"/>
    <property type="match status" value="1"/>
</dbReference>
<dbReference type="SMART" id="SM00421">
    <property type="entry name" value="HTH_LUXR"/>
    <property type="match status" value="1"/>
</dbReference>
<dbReference type="EMBL" id="CP000927">
    <property type="protein sequence ID" value="ABZ69189.1"/>
    <property type="molecule type" value="Genomic_DNA"/>
</dbReference>
<evidence type="ECO:0000256" key="3">
    <source>
        <dbReference type="ARBA" id="ARBA00023163"/>
    </source>
</evidence>
<evidence type="ECO:0000313" key="7">
    <source>
        <dbReference type="EMBL" id="ABZ69189.1"/>
    </source>
</evidence>
<gene>
    <name evidence="7" type="ordered locus">Caul_0051</name>
</gene>
<dbReference type="HOGENOM" id="CLU_1085250_0_0_5"/>
<dbReference type="GO" id="GO:0003677">
    <property type="term" value="F:DNA binding"/>
    <property type="evidence" value="ECO:0007669"/>
    <property type="project" value="UniProtKB-KW"/>
</dbReference>
<dbReference type="SUPFAM" id="SSF46894">
    <property type="entry name" value="C-terminal effector domain of the bipartite response regulators"/>
    <property type="match status" value="1"/>
</dbReference>
<dbReference type="InterPro" id="IPR016032">
    <property type="entry name" value="Sig_transdc_resp-reg_C-effctor"/>
</dbReference>
<feature type="compositionally biased region" description="Gly residues" evidence="4">
    <location>
        <begin position="152"/>
        <end position="168"/>
    </location>
</feature>
<dbReference type="PANTHER" id="PTHR44688">
    <property type="entry name" value="DNA-BINDING TRANSCRIPTIONAL ACTIVATOR DEVR_DOSR"/>
    <property type="match status" value="1"/>
</dbReference>
<keyword evidence="5" id="KW-0472">Membrane</keyword>
<dbReference type="CDD" id="cd06170">
    <property type="entry name" value="LuxR_C_like"/>
    <property type="match status" value="1"/>
</dbReference>
<feature type="domain" description="HTH luxR-type" evidence="6">
    <location>
        <begin position="19"/>
        <end position="84"/>
    </location>
</feature>
<feature type="compositionally biased region" description="Basic and acidic residues" evidence="4">
    <location>
        <begin position="140"/>
        <end position="149"/>
    </location>
</feature>
<proteinExistence type="predicted"/>
<organism evidence="7">
    <name type="scientific">Caulobacter sp. (strain K31)</name>
    <dbReference type="NCBI Taxonomy" id="366602"/>
    <lineage>
        <taxon>Bacteria</taxon>
        <taxon>Pseudomonadati</taxon>
        <taxon>Pseudomonadota</taxon>
        <taxon>Alphaproteobacteria</taxon>
        <taxon>Caulobacterales</taxon>
        <taxon>Caulobacteraceae</taxon>
        <taxon>Caulobacter</taxon>
    </lineage>
</organism>
<feature type="transmembrane region" description="Helical" evidence="5">
    <location>
        <begin position="205"/>
        <end position="228"/>
    </location>
</feature>
<keyword evidence="5" id="KW-0812">Transmembrane</keyword>
<name>B0T220_CAUSK</name>
<keyword evidence="2" id="KW-0238">DNA-binding</keyword>
<evidence type="ECO:0000256" key="1">
    <source>
        <dbReference type="ARBA" id="ARBA00023015"/>
    </source>
</evidence>
<dbReference type="STRING" id="366602.Caul_0051"/>
<accession>B0T220</accession>
<reference evidence="7" key="1">
    <citation type="submission" date="2008-01" db="EMBL/GenBank/DDBJ databases">
        <title>Complete sequence of chromosome of Caulobacter sp. K31.</title>
        <authorList>
            <consortium name="US DOE Joint Genome Institute"/>
            <person name="Copeland A."/>
            <person name="Lucas S."/>
            <person name="Lapidus A."/>
            <person name="Barry K."/>
            <person name="Glavina del Rio T."/>
            <person name="Dalin E."/>
            <person name="Tice H."/>
            <person name="Pitluck S."/>
            <person name="Bruce D."/>
            <person name="Goodwin L."/>
            <person name="Thompson L.S."/>
            <person name="Brettin T."/>
            <person name="Detter J.C."/>
            <person name="Han C."/>
            <person name="Schmutz J."/>
            <person name="Larimer F."/>
            <person name="Land M."/>
            <person name="Hauser L."/>
            <person name="Kyrpides N."/>
            <person name="Kim E."/>
            <person name="Stephens C."/>
            <person name="Richardson P."/>
        </authorList>
    </citation>
    <scope>NUCLEOTIDE SEQUENCE [LARGE SCALE GENOMIC DNA]</scope>
    <source>
        <strain evidence="7">K31</strain>
    </source>
</reference>